<feature type="coiled-coil region" evidence="6">
    <location>
        <begin position="98"/>
        <end position="132"/>
    </location>
</feature>
<feature type="domain" description="AprE-like beta-barrel" evidence="8">
    <location>
        <begin position="336"/>
        <end position="438"/>
    </location>
</feature>
<evidence type="ECO:0000259" key="8">
    <source>
        <dbReference type="Pfam" id="PF26002"/>
    </source>
</evidence>
<dbReference type="PRINTS" id="PR01490">
    <property type="entry name" value="RTXTOXIND"/>
</dbReference>
<dbReference type="InterPro" id="IPR058982">
    <property type="entry name" value="Beta-barrel_AprE"/>
</dbReference>
<evidence type="ECO:0000256" key="1">
    <source>
        <dbReference type="ARBA" id="ARBA00004167"/>
    </source>
</evidence>
<evidence type="ECO:0000256" key="2">
    <source>
        <dbReference type="ARBA" id="ARBA00009477"/>
    </source>
</evidence>
<feature type="transmembrane region" description="Helical" evidence="7">
    <location>
        <begin position="25"/>
        <end position="47"/>
    </location>
</feature>
<keyword evidence="5 7" id="KW-0472">Membrane</keyword>
<comment type="similarity">
    <text evidence="2">Belongs to the membrane fusion protein (MFP) (TC 8.A.1) family.</text>
</comment>
<keyword evidence="3 7" id="KW-0812">Transmembrane</keyword>
<feature type="coiled-coil region" evidence="6">
    <location>
        <begin position="260"/>
        <end position="298"/>
    </location>
</feature>
<sequence length="456" mass="49667">MLSQHSPKTLPLFQEAEFLPPISRWIHFGGLFVVATVALAFPLSAVVKYKSVVRTQAIVRPTGELRVVQAAAEGAIQDILIAENQQVKQGDVIATIDDSHLQTQKNQLLNNIQQAELQLTQLNAQIHAVDRQILAESHRIHRSVVSAEAELAHRQRQYRDQQIVTVAEVEEATAALRAAEAAYGAAQTRRNRYRPVAEAGALSQDEFEEAQLAADQQAQEVEAAKARLQSAQAALHPSSAEVAIASEKIAQESAAGESTLATLNKEQQSLVQQRAEVEKQLENDRQSLQQTAVDLNRTVVTAPADGILFQLNLRNSNQIVRPGEAVAQVAPSASPLVLKAIVPAQDISKVEIGHQAQMRVAACPYPDYGTLKGEVTAIAPDTSTPQNRNGSDLSEPQPGVKGAFYEVTIKPDRLTLGRGTNQCEMQLGMEGRADIVTREETVLQFLLRKARLIADL</sequence>
<evidence type="ECO:0000256" key="6">
    <source>
        <dbReference type="SAM" id="Coils"/>
    </source>
</evidence>
<dbReference type="InterPro" id="IPR050739">
    <property type="entry name" value="MFP"/>
</dbReference>
<dbReference type="EMBL" id="CP053586">
    <property type="protein sequence ID" value="WNZ26029.1"/>
    <property type="molecule type" value="Genomic_DNA"/>
</dbReference>
<dbReference type="Gene3D" id="2.40.30.170">
    <property type="match status" value="1"/>
</dbReference>
<dbReference type="Gene3D" id="1.10.287.470">
    <property type="entry name" value="Helix hairpin bin"/>
    <property type="match status" value="2"/>
</dbReference>
<organism evidence="9">
    <name type="scientific">Leptolyngbya sp. NK1-12</name>
    <dbReference type="NCBI Taxonomy" id="2547451"/>
    <lineage>
        <taxon>Bacteria</taxon>
        <taxon>Bacillati</taxon>
        <taxon>Cyanobacteriota</taxon>
        <taxon>Cyanophyceae</taxon>
        <taxon>Leptolyngbyales</taxon>
        <taxon>Leptolyngbyaceae</taxon>
        <taxon>Leptolyngbya group</taxon>
        <taxon>Leptolyngbya</taxon>
    </lineage>
</organism>
<proteinExistence type="inferred from homology"/>
<keyword evidence="4 7" id="KW-1133">Transmembrane helix</keyword>
<reference evidence="9" key="1">
    <citation type="submission" date="2020-05" db="EMBL/GenBank/DDBJ databases">
        <authorList>
            <person name="Zhu T."/>
            <person name="Keshari N."/>
            <person name="Lu X."/>
        </authorList>
    </citation>
    <scope>NUCLEOTIDE SEQUENCE</scope>
    <source>
        <strain evidence="9">NK1-12</strain>
    </source>
</reference>
<dbReference type="GO" id="GO:0016020">
    <property type="term" value="C:membrane"/>
    <property type="evidence" value="ECO:0007669"/>
    <property type="project" value="UniProtKB-SubCell"/>
</dbReference>
<evidence type="ECO:0000256" key="3">
    <source>
        <dbReference type="ARBA" id="ARBA00022692"/>
    </source>
</evidence>
<dbReference type="AlphaFoldDB" id="A0AA96WJ08"/>
<feature type="coiled-coil region" evidence="6">
    <location>
        <begin position="169"/>
        <end position="234"/>
    </location>
</feature>
<protein>
    <submittedName>
        <fullName evidence="9">HlyD family efflux transporter periplasmic adaptor subunit</fullName>
    </submittedName>
</protein>
<dbReference type="RefSeq" id="WP_316432223.1">
    <property type="nucleotide sequence ID" value="NZ_CP053586.1"/>
</dbReference>
<name>A0AA96WJ08_9CYAN</name>
<evidence type="ECO:0000256" key="4">
    <source>
        <dbReference type="ARBA" id="ARBA00022989"/>
    </source>
</evidence>
<dbReference type="Pfam" id="PF26002">
    <property type="entry name" value="Beta-barrel_AprE"/>
    <property type="match status" value="1"/>
</dbReference>
<evidence type="ECO:0000256" key="7">
    <source>
        <dbReference type="SAM" id="Phobius"/>
    </source>
</evidence>
<evidence type="ECO:0000313" key="9">
    <source>
        <dbReference type="EMBL" id="WNZ26029.1"/>
    </source>
</evidence>
<gene>
    <name evidence="9" type="ORF">HJG54_26530</name>
</gene>
<comment type="subcellular location">
    <subcellularLocation>
        <location evidence="1">Membrane</location>
        <topology evidence="1">Single-pass membrane protein</topology>
    </subcellularLocation>
</comment>
<dbReference type="Gene3D" id="2.40.50.100">
    <property type="match status" value="1"/>
</dbReference>
<accession>A0AA96WJ08</accession>
<dbReference type="PANTHER" id="PTHR30386:SF26">
    <property type="entry name" value="TRANSPORT PROTEIN COMB"/>
    <property type="match status" value="1"/>
</dbReference>
<dbReference type="PANTHER" id="PTHR30386">
    <property type="entry name" value="MEMBRANE FUSION SUBUNIT OF EMRAB-TOLC MULTIDRUG EFFLUX PUMP"/>
    <property type="match status" value="1"/>
</dbReference>
<keyword evidence="6" id="KW-0175">Coiled coil</keyword>
<evidence type="ECO:0000256" key="5">
    <source>
        <dbReference type="ARBA" id="ARBA00023136"/>
    </source>
</evidence>